<dbReference type="EMBL" id="MN738906">
    <property type="protein sequence ID" value="QHT30683.1"/>
    <property type="molecule type" value="Genomic_DNA"/>
</dbReference>
<sequence>MLNKYTYNNKEYELLFDKRIDVFVNPFHNDLFMMRIMLNCLEKTEYFIETGLYLGYTSYFVAKNFTNVKCYSCDNNSHFFDLAKNNIGELDNLKTELICSPFGLYQLNKLYNDDSLFDKNIVFWIDAHFYEYCPLYDEIDYITQNFLKFTMFIDDFRIPYDNKFRNDGDGFTIERITPYIKNKDKFKIYMPCYDSNHPDCNNIHNNSEAPVGYCIITTETIETYDYLKEIHI</sequence>
<protein>
    <recommendedName>
        <fullName evidence="2">Methyltransferase</fullName>
    </recommendedName>
</protein>
<dbReference type="InterPro" id="IPR029063">
    <property type="entry name" value="SAM-dependent_MTases_sf"/>
</dbReference>
<accession>A0A6C0EQ94</accession>
<proteinExistence type="predicted"/>
<reference evidence="1" key="1">
    <citation type="journal article" date="2020" name="Nature">
        <title>Giant virus diversity and host interactions through global metagenomics.</title>
        <authorList>
            <person name="Schulz F."/>
            <person name="Roux S."/>
            <person name="Paez-Espino D."/>
            <person name="Jungbluth S."/>
            <person name="Walsh D.A."/>
            <person name="Denef V.J."/>
            <person name="McMahon K.D."/>
            <person name="Konstantinidis K.T."/>
            <person name="Eloe-Fadrosh E.A."/>
            <person name="Kyrpides N.C."/>
            <person name="Woyke T."/>
        </authorList>
    </citation>
    <scope>NUCLEOTIDE SEQUENCE</scope>
    <source>
        <strain evidence="1">GVMAG-M-3300009151-35</strain>
    </source>
</reference>
<dbReference type="AlphaFoldDB" id="A0A6C0EQ94"/>
<evidence type="ECO:0008006" key="2">
    <source>
        <dbReference type="Google" id="ProtNLM"/>
    </source>
</evidence>
<dbReference type="SUPFAM" id="SSF53335">
    <property type="entry name" value="S-adenosyl-L-methionine-dependent methyltransferases"/>
    <property type="match status" value="1"/>
</dbReference>
<dbReference type="Gene3D" id="3.40.50.150">
    <property type="entry name" value="Vaccinia Virus protein VP39"/>
    <property type="match status" value="1"/>
</dbReference>
<evidence type="ECO:0000313" key="1">
    <source>
        <dbReference type="EMBL" id="QHT30683.1"/>
    </source>
</evidence>
<name>A0A6C0EQ94_9ZZZZ</name>
<organism evidence="1">
    <name type="scientific">viral metagenome</name>
    <dbReference type="NCBI Taxonomy" id="1070528"/>
    <lineage>
        <taxon>unclassified sequences</taxon>
        <taxon>metagenomes</taxon>
        <taxon>organismal metagenomes</taxon>
    </lineage>
</organism>